<evidence type="ECO:0000313" key="2">
    <source>
        <dbReference type="Proteomes" id="UP000250078"/>
    </source>
</evidence>
<sequence>MKLYPTARAMAFTRETICEAWKATGLLPYNTTAVLKTLPQAGPSAGLETNQSIININPQTPRTPKTVKDLQSLRNQIAELTTKRTDGMLESPIQRRLKKLFKATVGFATDAHIQREENKKFQAFKIDKKSSRKLLSKGRVLTQEDVDRLKAEDLEKQELAAQKLVQKEYKEGTSLPELNVALYTRSVLNPGECNQDLATFAHVFRCNPQQPIEDFSDKLI</sequence>
<evidence type="ECO:0000313" key="1">
    <source>
        <dbReference type="EMBL" id="OCK87717.1"/>
    </source>
</evidence>
<protein>
    <submittedName>
        <fullName evidence="1">Uncharacterized protein</fullName>
    </submittedName>
</protein>
<accession>A0ACC8EN35</accession>
<dbReference type="Proteomes" id="UP000250078">
    <property type="component" value="Unassembled WGS sequence"/>
</dbReference>
<proteinExistence type="predicted"/>
<keyword evidence="2" id="KW-1185">Reference proteome</keyword>
<gene>
    <name evidence="1" type="ORF">K441DRAFT_741544</name>
</gene>
<reference evidence="1 2" key="1">
    <citation type="journal article" date="2016" name="Nat. Commun.">
        <title>Ectomycorrhizal ecology is imprinted in the genome of the dominant symbiotic fungus Cenococcum geophilum.</title>
        <authorList>
            <consortium name="DOE Joint Genome Institute"/>
            <person name="Peter M."/>
            <person name="Kohler A."/>
            <person name="Ohm R.A."/>
            <person name="Kuo A."/>
            <person name="Krutzmann J."/>
            <person name="Morin E."/>
            <person name="Arend M."/>
            <person name="Barry K.W."/>
            <person name="Binder M."/>
            <person name="Choi C."/>
            <person name="Clum A."/>
            <person name="Copeland A."/>
            <person name="Grisel N."/>
            <person name="Haridas S."/>
            <person name="Kipfer T."/>
            <person name="LaButti K."/>
            <person name="Lindquist E."/>
            <person name="Lipzen A."/>
            <person name="Maire R."/>
            <person name="Meier B."/>
            <person name="Mihaltcheva S."/>
            <person name="Molinier V."/>
            <person name="Murat C."/>
            <person name="Poggeler S."/>
            <person name="Quandt C.A."/>
            <person name="Sperisen C."/>
            <person name="Tritt A."/>
            <person name="Tisserant E."/>
            <person name="Crous P.W."/>
            <person name="Henrissat B."/>
            <person name="Nehls U."/>
            <person name="Egli S."/>
            <person name="Spatafora J.W."/>
            <person name="Grigoriev I.V."/>
            <person name="Martin F.M."/>
        </authorList>
    </citation>
    <scope>NUCLEOTIDE SEQUENCE [LARGE SCALE GENOMIC DNA]</scope>
    <source>
        <strain evidence="1 2">1.58</strain>
    </source>
</reference>
<dbReference type="EMBL" id="KV748256">
    <property type="protein sequence ID" value="OCK87717.1"/>
    <property type="molecule type" value="Genomic_DNA"/>
</dbReference>
<organism evidence="1 2">
    <name type="scientific">Cenococcum geophilum 1.58</name>
    <dbReference type="NCBI Taxonomy" id="794803"/>
    <lineage>
        <taxon>Eukaryota</taxon>
        <taxon>Fungi</taxon>
        <taxon>Dikarya</taxon>
        <taxon>Ascomycota</taxon>
        <taxon>Pezizomycotina</taxon>
        <taxon>Dothideomycetes</taxon>
        <taxon>Pleosporomycetidae</taxon>
        <taxon>Gloniales</taxon>
        <taxon>Gloniaceae</taxon>
        <taxon>Cenococcum</taxon>
    </lineage>
</organism>
<name>A0ACC8EN35_9PEZI</name>